<keyword evidence="4 7" id="KW-0418">Kinase</keyword>
<keyword evidence="5" id="KW-0812">Transmembrane</keyword>
<evidence type="ECO:0000256" key="5">
    <source>
        <dbReference type="SAM" id="Phobius"/>
    </source>
</evidence>
<keyword evidence="5" id="KW-1133">Transmembrane helix</keyword>
<keyword evidence="3 7" id="KW-0808">Transferase</keyword>
<dbReference type="Pfam" id="PF02518">
    <property type="entry name" value="HATPase_c"/>
    <property type="match status" value="1"/>
</dbReference>
<dbReference type="InterPro" id="IPR036890">
    <property type="entry name" value="HATPase_C_sf"/>
</dbReference>
<dbReference type="AlphaFoldDB" id="A0A3S4PWS5"/>
<dbReference type="PROSITE" id="PS50885">
    <property type="entry name" value="HAMP"/>
    <property type="match status" value="1"/>
</dbReference>
<dbReference type="InterPro" id="IPR003594">
    <property type="entry name" value="HATPase_dom"/>
</dbReference>
<dbReference type="Gene3D" id="6.10.340.10">
    <property type="match status" value="1"/>
</dbReference>
<dbReference type="GO" id="GO:0000155">
    <property type="term" value="F:phosphorelay sensor kinase activity"/>
    <property type="evidence" value="ECO:0007669"/>
    <property type="project" value="InterPro"/>
</dbReference>
<keyword evidence="8" id="KW-1185">Reference proteome</keyword>
<dbReference type="PANTHER" id="PTHR42713">
    <property type="entry name" value="HISTIDINE KINASE-RELATED"/>
    <property type="match status" value="1"/>
</dbReference>
<dbReference type="GO" id="GO:0016020">
    <property type="term" value="C:membrane"/>
    <property type="evidence" value="ECO:0007669"/>
    <property type="project" value="UniProtKB-SubCell"/>
</dbReference>
<accession>A0A3S4PWS5</accession>
<dbReference type="InterPro" id="IPR003660">
    <property type="entry name" value="HAMP_dom"/>
</dbReference>
<keyword evidence="5" id="KW-0472">Membrane</keyword>
<dbReference type="Gene3D" id="3.30.565.10">
    <property type="entry name" value="Histidine kinase-like ATPase, C-terminal domain"/>
    <property type="match status" value="1"/>
</dbReference>
<protein>
    <submittedName>
        <fullName evidence="7">Sensor histidine kinase</fullName>
        <ecNumber evidence="7">2.7.13.3</ecNumber>
    </submittedName>
</protein>
<feature type="domain" description="HAMP" evidence="6">
    <location>
        <begin position="274"/>
        <end position="327"/>
    </location>
</feature>
<dbReference type="SUPFAM" id="SSF55874">
    <property type="entry name" value="ATPase domain of HSP90 chaperone/DNA topoisomerase II/histidine kinase"/>
    <property type="match status" value="1"/>
</dbReference>
<dbReference type="Pfam" id="PF06580">
    <property type="entry name" value="His_kinase"/>
    <property type="match status" value="1"/>
</dbReference>
<evidence type="ECO:0000256" key="4">
    <source>
        <dbReference type="ARBA" id="ARBA00022777"/>
    </source>
</evidence>
<comment type="subcellular location">
    <subcellularLocation>
        <location evidence="1">Membrane</location>
    </subcellularLocation>
</comment>
<evidence type="ECO:0000256" key="2">
    <source>
        <dbReference type="ARBA" id="ARBA00022553"/>
    </source>
</evidence>
<proteinExistence type="predicted"/>
<evidence type="ECO:0000256" key="3">
    <source>
        <dbReference type="ARBA" id="ARBA00022679"/>
    </source>
</evidence>
<name>A0A3S4PWS5_9STRE</name>
<dbReference type="PANTHER" id="PTHR42713:SF2">
    <property type="entry name" value="TWO-COMPONENT SENSOR KINASE YESM"/>
    <property type="match status" value="1"/>
</dbReference>
<organism evidence="7 8">
    <name type="scientific">Streptococcus viridans</name>
    <dbReference type="NCBI Taxonomy" id="78535"/>
    <lineage>
        <taxon>Bacteria</taxon>
        <taxon>Bacillati</taxon>
        <taxon>Bacillota</taxon>
        <taxon>Bacilli</taxon>
        <taxon>Lactobacillales</taxon>
        <taxon>Streptococcaceae</taxon>
        <taxon>Streptococcus</taxon>
    </lineage>
</organism>
<dbReference type="KEGG" id="svf:NCTC3166_00201"/>
<dbReference type="Proteomes" id="UP000270025">
    <property type="component" value="Chromosome"/>
</dbReference>
<dbReference type="EMBL" id="LR134266">
    <property type="protein sequence ID" value="VED66418.1"/>
    <property type="molecule type" value="Genomic_DNA"/>
</dbReference>
<keyword evidence="2" id="KW-0597">Phosphoprotein</keyword>
<sequence length="548" mass="63534">MKKIWLATLLKFYAYIMVGIITTLGVTVSLVYWHNQKAETDRIAQLISSRLTAEVEDIYRRSSQWGKSLVENPAKLEGVYKYFSMTPSEYESWRLDNFFSNYIQVSLHRNVETLYLEHDVIDQIDLVLNDYTTVFVSSKNKKGGQQVPADQYIASSQAIPVSLTDVTTGEDIGLAYIKVNPALLDSVVDNIQDTIPVAVQIYNPLGKIFYQRGDINPEDHSQWIVRDTAYGYQIWVGIPTSYTVRTALFSFTWMISVALILFLVLYLLLQRIFRNYQKQVLDLVDTMEAISQGDSERRINVDTKEQELLLVAETTNAMLDNMDKSIRDIYQLQLSQKDANMKALQAQINPHFMYNTMEFIRMYAVMQDQEELADIIYEFSSLLRNNISEEKETTIENELEFCRKYSYLCMVRYPKSIAYGFKIEPGLEEMVIPKFTLQPLVENYFVHGIDHKRKDNVISIKVRRVGEAVEIRVQDNGRGMESSQLQRIQQILSHRDPREEVEESKGRQSIGIVNVHERFLLYFGDRYHIQITSEKGKGVLYTITIEDT</sequence>
<dbReference type="InterPro" id="IPR010559">
    <property type="entry name" value="Sig_transdc_His_kin_internal"/>
</dbReference>
<gene>
    <name evidence="7" type="primary">ypdA</name>
    <name evidence="7" type="ORF">NCTC3166_00201</name>
</gene>
<dbReference type="InterPro" id="IPR051552">
    <property type="entry name" value="HptR"/>
</dbReference>
<evidence type="ECO:0000313" key="7">
    <source>
        <dbReference type="EMBL" id="VED66418.1"/>
    </source>
</evidence>
<dbReference type="EC" id="2.7.13.3" evidence="7"/>
<reference evidence="7 8" key="1">
    <citation type="submission" date="2018-12" db="EMBL/GenBank/DDBJ databases">
        <authorList>
            <consortium name="Pathogen Informatics"/>
        </authorList>
    </citation>
    <scope>NUCLEOTIDE SEQUENCE [LARGE SCALE GENOMIC DNA]</scope>
    <source>
        <strain evidence="7 8">NCTC3166</strain>
    </source>
</reference>
<dbReference type="RefSeq" id="WP_126403654.1">
    <property type="nucleotide sequence ID" value="NZ_LR134266.1"/>
</dbReference>
<evidence type="ECO:0000259" key="6">
    <source>
        <dbReference type="PROSITE" id="PS50885"/>
    </source>
</evidence>
<feature type="transmembrane region" description="Helical" evidence="5">
    <location>
        <begin position="248"/>
        <end position="269"/>
    </location>
</feature>
<feature type="transmembrane region" description="Helical" evidence="5">
    <location>
        <begin position="12"/>
        <end position="33"/>
    </location>
</feature>
<evidence type="ECO:0000256" key="1">
    <source>
        <dbReference type="ARBA" id="ARBA00004370"/>
    </source>
</evidence>
<evidence type="ECO:0000313" key="8">
    <source>
        <dbReference type="Proteomes" id="UP000270025"/>
    </source>
</evidence>
<dbReference type="SMART" id="SM00304">
    <property type="entry name" value="HAMP"/>
    <property type="match status" value="1"/>
</dbReference>